<comment type="caution">
    <text evidence="2">The sequence shown here is derived from an EMBL/GenBank/DDBJ whole genome shotgun (WGS) entry which is preliminary data.</text>
</comment>
<dbReference type="InterPro" id="IPR036597">
    <property type="entry name" value="Fido-like_dom_sf"/>
</dbReference>
<organism evidence="2 3">
    <name type="scientific">Natrarchaeobius halalkaliphilus</name>
    <dbReference type="NCBI Taxonomy" id="1679091"/>
    <lineage>
        <taxon>Archaea</taxon>
        <taxon>Methanobacteriati</taxon>
        <taxon>Methanobacteriota</taxon>
        <taxon>Stenosarchaea group</taxon>
        <taxon>Halobacteria</taxon>
        <taxon>Halobacteriales</taxon>
        <taxon>Natrialbaceae</taxon>
        <taxon>Natrarchaeobius</taxon>
    </lineage>
</organism>
<dbReference type="PIRSF" id="PIRSF038925">
    <property type="entry name" value="AMP-prot_trans"/>
    <property type="match status" value="1"/>
</dbReference>
<dbReference type="InterPro" id="IPR026287">
    <property type="entry name" value="SoFic-like"/>
</dbReference>
<sequence length="393" mass="44854">MDRNRFAESAPGELVTTTIDGYETPSFIPDSLDTIELDQGEFTKEIGQAMRMLGALEYIGPKAGSSTMLIEAFARKEAVHSSRIEGTQVTLSDMYRYEAQQAVGETSSDHEGARQAENYLEALQTGLKAIERDERITVDTLCEMHSILLDGVRSEDPSPGEIRDQQNYLAPFEDADISQATFVPPPPTQAHEKLDALLEYANAPQPIHSLLKLGVIHYQFETIHPFRDGNGRLGRLLVSLELQREELLTEPYLYLSAYFNEYRGDYTNLLTQVRTRGSWDDWLHFFLRGIWQQAKEGVKRGERLLELRREYVTEYQTHRSEYILPVTQQLFKNPYITAKQAEQQFKFSHTTAYSLIETLEEDGVLTEVESDGSSRLYQATEIYELIDTPLSES</sequence>
<name>A0A3N6M1Y6_9EURY</name>
<dbReference type="AlphaFoldDB" id="A0A3N6M1Y6"/>
<dbReference type="PANTHER" id="PTHR13504">
    <property type="entry name" value="FIDO DOMAIN-CONTAINING PROTEIN DDB_G0283145"/>
    <property type="match status" value="1"/>
</dbReference>
<dbReference type="InterPro" id="IPR003812">
    <property type="entry name" value="Fido"/>
</dbReference>
<dbReference type="PANTHER" id="PTHR13504:SF38">
    <property type="entry name" value="FIDO DOMAIN-CONTAINING PROTEIN"/>
    <property type="match status" value="1"/>
</dbReference>
<dbReference type="RefSeq" id="WP_124177881.1">
    <property type="nucleotide sequence ID" value="NZ_REFY01000003.1"/>
</dbReference>
<evidence type="ECO:0000313" key="2">
    <source>
        <dbReference type="EMBL" id="RQG89800.1"/>
    </source>
</evidence>
<dbReference type="Pfam" id="PF13784">
    <property type="entry name" value="Fic_N"/>
    <property type="match status" value="1"/>
</dbReference>
<dbReference type="Gene3D" id="1.10.3290.10">
    <property type="entry name" value="Fido-like domain"/>
    <property type="match status" value="1"/>
</dbReference>
<feature type="domain" description="Fido" evidence="1">
    <location>
        <begin position="136"/>
        <end position="288"/>
    </location>
</feature>
<accession>A0A3N6M1Y6</accession>
<dbReference type="Proteomes" id="UP000273828">
    <property type="component" value="Unassembled WGS sequence"/>
</dbReference>
<dbReference type="SUPFAM" id="SSF140931">
    <property type="entry name" value="Fic-like"/>
    <property type="match status" value="1"/>
</dbReference>
<keyword evidence="3" id="KW-1185">Reference proteome</keyword>
<dbReference type="InterPro" id="IPR040198">
    <property type="entry name" value="Fido_containing"/>
</dbReference>
<dbReference type="InterPro" id="IPR025758">
    <property type="entry name" value="Fic/DOC_N"/>
</dbReference>
<dbReference type="EMBL" id="REFY01000003">
    <property type="protein sequence ID" value="RQG89800.1"/>
    <property type="molecule type" value="Genomic_DNA"/>
</dbReference>
<dbReference type="Pfam" id="PF02661">
    <property type="entry name" value="Fic"/>
    <property type="match status" value="1"/>
</dbReference>
<evidence type="ECO:0000259" key="1">
    <source>
        <dbReference type="PROSITE" id="PS51459"/>
    </source>
</evidence>
<evidence type="ECO:0000313" key="3">
    <source>
        <dbReference type="Proteomes" id="UP000273828"/>
    </source>
</evidence>
<dbReference type="PROSITE" id="PS51459">
    <property type="entry name" value="FIDO"/>
    <property type="match status" value="1"/>
</dbReference>
<protein>
    <submittedName>
        <fullName evidence="2">Fic family protein</fullName>
    </submittedName>
</protein>
<dbReference type="OrthoDB" id="350952at2157"/>
<proteinExistence type="predicted"/>
<gene>
    <name evidence="2" type="ORF">EA462_07210</name>
</gene>
<reference evidence="2 3" key="1">
    <citation type="submission" date="2018-10" db="EMBL/GenBank/DDBJ databases">
        <title>Natrarchaeobius chitinivorans gen. nov., sp. nov., and Natrarchaeobius haloalkaliphilus sp. nov., alkaliphilic, chitin-utilizing haloarchaea from hypersaline alkaline lakes.</title>
        <authorList>
            <person name="Sorokin D.Y."/>
            <person name="Elcheninov A.G."/>
            <person name="Kostrikina N.A."/>
            <person name="Bale N.J."/>
            <person name="Sinninghe Damste J.S."/>
            <person name="Khijniak T.V."/>
            <person name="Kublanov I.V."/>
            <person name="Toshchakov S.V."/>
        </authorList>
    </citation>
    <scope>NUCLEOTIDE SEQUENCE [LARGE SCALE GENOMIC DNA]</scope>
    <source>
        <strain evidence="2 3">AArcht-Sl</strain>
    </source>
</reference>